<evidence type="ECO:0000313" key="1">
    <source>
        <dbReference type="EMBL" id="GKV41248.1"/>
    </source>
</evidence>
<evidence type="ECO:0000313" key="2">
    <source>
        <dbReference type="Proteomes" id="UP001054252"/>
    </source>
</evidence>
<proteinExistence type="predicted"/>
<name>A0AAV5LVN5_9ROSI</name>
<reference evidence="1 2" key="1">
    <citation type="journal article" date="2021" name="Commun. Biol.">
        <title>The genome of Shorea leprosula (Dipterocarpaceae) highlights the ecological relevance of drought in aseasonal tropical rainforests.</title>
        <authorList>
            <person name="Ng K.K.S."/>
            <person name="Kobayashi M.J."/>
            <person name="Fawcett J.A."/>
            <person name="Hatakeyama M."/>
            <person name="Paape T."/>
            <person name="Ng C.H."/>
            <person name="Ang C.C."/>
            <person name="Tnah L.H."/>
            <person name="Lee C.T."/>
            <person name="Nishiyama T."/>
            <person name="Sese J."/>
            <person name="O'Brien M.J."/>
            <person name="Copetti D."/>
            <person name="Mohd Noor M.I."/>
            <person name="Ong R.C."/>
            <person name="Putra M."/>
            <person name="Sireger I.Z."/>
            <person name="Indrioko S."/>
            <person name="Kosugi Y."/>
            <person name="Izuno A."/>
            <person name="Isagi Y."/>
            <person name="Lee S.L."/>
            <person name="Shimizu K.K."/>
        </authorList>
    </citation>
    <scope>NUCLEOTIDE SEQUENCE [LARGE SCALE GENOMIC DNA]</scope>
    <source>
        <strain evidence="1">214</strain>
    </source>
</reference>
<dbReference type="AlphaFoldDB" id="A0AAV5LVN5"/>
<protein>
    <submittedName>
        <fullName evidence="1">Uncharacterized protein</fullName>
    </submittedName>
</protein>
<sequence>MHHYFVLISSFLKSEISKQEFKKKTKKQIWEPLLLLVLLLLLPFSLFFLILLLPSTSHCDSIVAISGPMVHHSASFGVDRVL</sequence>
<accession>A0AAV5LVN5</accession>
<organism evidence="1 2">
    <name type="scientific">Rubroshorea leprosula</name>
    <dbReference type="NCBI Taxonomy" id="152421"/>
    <lineage>
        <taxon>Eukaryota</taxon>
        <taxon>Viridiplantae</taxon>
        <taxon>Streptophyta</taxon>
        <taxon>Embryophyta</taxon>
        <taxon>Tracheophyta</taxon>
        <taxon>Spermatophyta</taxon>
        <taxon>Magnoliopsida</taxon>
        <taxon>eudicotyledons</taxon>
        <taxon>Gunneridae</taxon>
        <taxon>Pentapetalae</taxon>
        <taxon>rosids</taxon>
        <taxon>malvids</taxon>
        <taxon>Malvales</taxon>
        <taxon>Dipterocarpaceae</taxon>
        <taxon>Rubroshorea</taxon>
    </lineage>
</organism>
<comment type="caution">
    <text evidence="1">The sequence shown here is derived from an EMBL/GenBank/DDBJ whole genome shotgun (WGS) entry which is preliminary data.</text>
</comment>
<gene>
    <name evidence="1" type="ORF">SLEP1_g48813</name>
</gene>
<keyword evidence="2" id="KW-1185">Reference proteome</keyword>
<dbReference type="Proteomes" id="UP001054252">
    <property type="component" value="Unassembled WGS sequence"/>
</dbReference>
<dbReference type="EMBL" id="BPVZ01000148">
    <property type="protein sequence ID" value="GKV41248.1"/>
    <property type="molecule type" value="Genomic_DNA"/>
</dbReference>